<evidence type="ECO:0000256" key="2">
    <source>
        <dbReference type="SAM" id="SignalP"/>
    </source>
</evidence>
<proteinExistence type="predicted"/>
<feature type="region of interest" description="Disordered" evidence="1">
    <location>
        <begin position="82"/>
        <end position="147"/>
    </location>
</feature>
<dbReference type="AlphaFoldDB" id="A0A4P9ZM98"/>
<keyword evidence="2" id="KW-0732">Signal</keyword>
<organism evidence="3 4">
    <name type="scientific">Dimargaris cristalligena</name>
    <dbReference type="NCBI Taxonomy" id="215637"/>
    <lineage>
        <taxon>Eukaryota</taxon>
        <taxon>Fungi</taxon>
        <taxon>Fungi incertae sedis</taxon>
        <taxon>Zoopagomycota</taxon>
        <taxon>Kickxellomycotina</taxon>
        <taxon>Dimargaritomycetes</taxon>
        <taxon>Dimargaritales</taxon>
        <taxon>Dimargaritaceae</taxon>
        <taxon>Dimargaris</taxon>
    </lineage>
</organism>
<feature type="region of interest" description="Disordered" evidence="1">
    <location>
        <begin position="184"/>
        <end position="273"/>
    </location>
</feature>
<keyword evidence="4" id="KW-1185">Reference proteome</keyword>
<accession>A0A4P9ZM98</accession>
<evidence type="ECO:0000313" key="4">
    <source>
        <dbReference type="Proteomes" id="UP000268162"/>
    </source>
</evidence>
<evidence type="ECO:0000313" key="3">
    <source>
        <dbReference type="EMBL" id="RKP33370.1"/>
    </source>
</evidence>
<feature type="compositionally biased region" description="Low complexity" evidence="1">
    <location>
        <begin position="238"/>
        <end position="247"/>
    </location>
</feature>
<feature type="signal peptide" evidence="2">
    <location>
        <begin position="1"/>
        <end position="26"/>
    </location>
</feature>
<feature type="compositionally biased region" description="Acidic residues" evidence="1">
    <location>
        <begin position="93"/>
        <end position="106"/>
    </location>
</feature>
<reference evidence="4" key="1">
    <citation type="journal article" date="2018" name="Nat. Microbiol.">
        <title>Leveraging single-cell genomics to expand the fungal tree of life.</title>
        <authorList>
            <person name="Ahrendt S.R."/>
            <person name="Quandt C.A."/>
            <person name="Ciobanu D."/>
            <person name="Clum A."/>
            <person name="Salamov A."/>
            <person name="Andreopoulos B."/>
            <person name="Cheng J.F."/>
            <person name="Woyke T."/>
            <person name="Pelin A."/>
            <person name="Henrissat B."/>
            <person name="Reynolds N.K."/>
            <person name="Benny G.L."/>
            <person name="Smith M.E."/>
            <person name="James T.Y."/>
            <person name="Grigoriev I.V."/>
        </authorList>
    </citation>
    <scope>NUCLEOTIDE SEQUENCE [LARGE SCALE GENOMIC DNA]</scope>
    <source>
        <strain evidence="4">RSA 468</strain>
    </source>
</reference>
<feature type="compositionally biased region" description="Low complexity" evidence="1">
    <location>
        <begin position="255"/>
        <end position="273"/>
    </location>
</feature>
<dbReference type="EMBL" id="ML003968">
    <property type="protein sequence ID" value="RKP33370.1"/>
    <property type="molecule type" value="Genomic_DNA"/>
</dbReference>
<feature type="compositionally biased region" description="Low complexity" evidence="1">
    <location>
        <begin position="184"/>
        <end position="210"/>
    </location>
</feature>
<feature type="compositionally biased region" description="Low complexity" evidence="1">
    <location>
        <begin position="217"/>
        <end position="230"/>
    </location>
</feature>
<dbReference type="Proteomes" id="UP000268162">
    <property type="component" value="Unassembled WGS sequence"/>
</dbReference>
<gene>
    <name evidence="3" type="ORF">BJ085DRAFT_35426</name>
</gene>
<sequence length="273" mass="27973">MKTPTFPGLLLGLGLIAHHQSRRVYATPLPDGPDFVDTVQREIKEHGNTALHASIATGFLVGGAAGTKDSLDRLKKAREEGRHIKKMGHKDDDSDDDDGDYDDGYDSDVNAGRNGIQRHPEHAPSQTRKRKREGTEMTPSSSVEIATKANKKEQLVAGATLAGSLAGFVAGAVKMIDTVSAAKSPKTTTTTGGTAVIAPLPNTSGTANTKAGGGGTAATTAAPADLKPLATTPPPPQAKAVVQAPAKTPAPAPPQAQANPPAAAAQPQPQAKA</sequence>
<feature type="chain" id="PRO_5020989428" evidence="2">
    <location>
        <begin position="27"/>
        <end position="273"/>
    </location>
</feature>
<evidence type="ECO:0000256" key="1">
    <source>
        <dbReference type="SAM" id="MobiDB-lite"/>
    </source>
</evidence>
<protein>
    <submittedName>
        <fullName evidence="3">Uncharacterized protein</fullName>
    </submittedName>
</protein>
<name>A0A4P9ZM98_9FUNG</name>